<evidence type="ECO:0000256" key="1">
    <source>
        <dbReference type="ARBA" id="ARBA00004571"/>
    </source>
</evidence>
<comment type="similarity">
    <text evidence="10 11">Belongs to the TonB-dependent receptor family.</text>
</comment>
<dbReference type="PROSITE" id="PS52016">
    <property type="entry name" value="TONB_DEPENDENT_REC_3"/>
    <property type="match status" value="1"/>
</dbReference>
<evidence type="ECO:0000256" key="11">
    <source>
        <dbReference type="RuleBase" id="RU003357"/>
    </source>
</evidence>
<evidence type="ECO:0000256" key="6">
    <source>
        <dbReference type="ARBA" id="ARBA00023004"/>
    </source>
</evidence>
<dbReference type="InterPro" id="IPR011662">
    <property type="entry name" value="Secretin/TonB_short_N"/>
</dbReference>
<dbReference type="PANTHER" id="PTHR47234:SF3">
    <property type="entry name" value="SECRETIN_TONB SHORT N-TERMINAL DOMAIN-CONTAINING PROTEIN"/>
    <property type="match status" value="1"/>
</dbReference>
<sequence>MTRFGGLVANKPSRGAIIMTGTKYKGIFVGAASMVALSVAVTPAFAEGERQFDIEAQPLAKALLAINEQSGLAVAAPRNLVEGKMAPAVKGEMEPEEALNKLLVNSGLKFNELSNGAYTITLASAGADEARTFRVAQVDQEDDVRGVGGKTNEEDEDQEEPDIIVVTGTSIKGVAPAGSPVTVFEREDILNSGQTTLSGFLRTIPQNLSSEISGLTGDRSIDLRGLGDENTLVLINGRRVSAGSLSGVGAADVSAIPSSMVERIEILPDGASAIYGADAVGGVVNIILRDDVRGAETDLLWGTSTQGGGTQYRASQSLGAGWGSGNAIVNYTFDKQKPVFNADREATRERGILFPGTHWLQGGTDHNVTLTARQELGDDLTAYFNGLYLTRDGGTPAQGTPDIINPFEAEQFSLYGGIDYDVSENWTARLTGSWSTRDNLSETLASATIFQSHSTTTSMRGEGSGPLFSLPGGSTRLALGAEWRRDDFTSDLTSSGISLSDIENKQNIWSGFGEFYMPLVSSRNDMPFVEAFNVSVAARYDSYENFGGEVVPKVGVDWTIVDGFKLRGSWGKSYRAPNLLEQAESDTISSVIVDLEPDPLAANPLTPGQSIILRLLGSTEVTQERSTNFTMGVDLSPAFIPGLDASVTYYSIDFEDRIAGIQLDLSNEEILADFINRRPNDAVGAAAFDAQVDDFLGLAAPVFVFDLRPIFGLAGEPVTVIGDERITNIAQTRSKGLDFDIGYRFETRRGDEFEARFAGNFIIEQGVRPVAAVPFTDDINKFMRPVDFRLRNQLSWRRSGVNVKAFFNYVDSYRNGRPFGYADEKVESWTTVDISAAYVADGVGLLGGTRFAVNVVNLFDSEPPFVRSSIPGDIEFDPVNASAMGRFVSIGVTKNW</sequence>
<evidence type="ECO:0000256" key="10">
    <source>
        <dbReference type="PROSITE-ProRule" id="PRU01360"/>
    </source>
</evidence>
<dbReference type="SUPFAM" id="SSF56935">
    <property type="entry name" value="Porins"/>
    <property type="match status" value="1"/>
</dbReference>
<dbReference type="Proteomes" id="UP000239504">
    <property type="component" value="Unassembled WGS sequence"/>
</dbReference>
<dbReference type="SMART" id="SM00965">
    <property type="entry name" value="STN"/>
    <property type="match status" value="1"/>
</dbReference>
<name>A0A2S7KAS9_9PROT</name>
<dbReference type="Pfam" id="PF00593">
    <property type="entry name" value="TonB_dep_Rec_b-barrel"/>
    <property type="match status" value="1"/>
</dbReference>
<gene>
    <name evidence="13" type="ORF">CW354_01675</name>
</gene>
<evidence type="ECO:0000256" key="3">
    <source>
        <dbReference type="ARBA" id="ARBA00022452"/>
    </source>
</evidence>
<keyword evidence="4" id="KW-0406">Ion transport</keyword>
<dbReference type="GO" id="GO:0006826">
    <property type="term" value="P:iron ion transport"/>
    <property type="evidence" value="ECO:0007669"/>
    <property type="project" value="UniProtKB-KW"/>
</dbReference>
<dbReference type="Pfam" id="PF07715">
    <property type="entry name" value="Plug"/>
    <property type="match status" value="1"/>
</dbReference>
<evidence type="ECO:0000256" key="9">
    <source>
        <dbReference type="ARBA" id="ARBA00023237"/>
    </source>
</evidence>
<dbReference type="Gene3D" id="2.170.130.10">
    <property type="entry name" value="TonB-dependent receptor, plug domain"/>
    <property type="match status" value="1"/>
</dbReference>
<evidence type="ECO:0000259" key="12">
    <source>
        <dbReference type="SMART" id="SM00965"/>
    </source>
</evidence>
<dbReference type="Pfam" id="PF07660">
    <property type="entry name" value="STN"/>
    <property type="match status" value="1"/>
</dbReference>
<evidence type="ECO:0000256" key="4">
    <source>
        <dbReference type="ARBA" id="ARBA00022496"/>
    </source>
</evidence>
<dbReference type="AlphaFoldDB" id="A0A2S7KAS9"/>
<dbReference type="EMBL" id="PJCH01000001">
    <property type="protein sequence ID" value="PQA89601.1"/>
    <property type="molecule type" value="Genomic_DNA"/>
</dbReference>
<dbReference type="InterPro" id="IPR036942">
    <property type="entry name" value="Beta-barrel_TonB_sf"/>
</dbReference>
<feature type="domain" description="Secretin/TonB short N-terminal" evidence="12">
    <location>
        <begin position="72"/>
        <end position="123"/>
    </location>
</feature>
<evidence type="ECO:0000313" key="13">
    <source>
        <dbReference type="EMBL" id="PQA89601.1"/>
    </source>
</evidence>
<dbReference type="InterPro" id="IPR000531">
    <property type="entry name" value="Beta-barrel_TonB"/>
</dbReference>
<evidence type="ECO:0000256" key="2">
    <source>
        <dbReference type="ARBA" id="ARBA00022448"/>
    </source>
</evidence>
<protein>
    <recommendedName>
        <fullName evidence="12">Secretin/TonB short N-terminal domain-containing protein</fullName>
    </recommendedName>
</protein>
<dbReference type="InterPro" id="IPR012910">
    <property type="entry name" value="Plug_dom"/>
</dbReference>
<evidence type="ECO:0000313" key="14">
    <source>
        <dbReference type="Proteomes" id="UP000239504"/>
    </source>
</evidence>
<keyword evidence="14" id="KW-1185">Reference proteome</keyword>
<keyword evidence="4" id="KW-0410">Iron transport</keyword>
<keyword evidence="2 10" id="KW-0813">Transport</keyword>
<dbReference type="PANTHER" id="PTHR47234">
    <property type="match status" value="1"/>
</dbReference>
<accession>A0A2S7KAS9</accession>
<dbReference type="OrthoDB" id="7051241at2"/>
<evidence type="ECO:0000256" key="5">
    <source>
        <dbReference type="ARBA" id="ARBA00022692"/>
    </source>
</evidence>
<dbReference type="InterPro" id="IPR037066">
    <property type="entry name" value="Plug_dom_sf"/>
</dbReference>
<keyword evidence="7 11" id="KW-0798">TonB box</keyword>
<dbReference type="Gene3D" id="2.40.170.20">
    <property type="entry name" value="TonB-dependent receptor, beta-barrel domain"/>
    <property type="match status" value="1"/>
</dbReference>
<dbReference type="GO" id="GO:0009279">
    <property type="term" value="C:cell outer membrane"/>
    <property type="evidence" value="ECO:0007669"/>
    <property type="project" value="UniProtKB-SubCell"/>
</dbReference>
<keyword evidence="6" id="KW-0408">Iron</keyword>
<keyword evidence="3 10" id="KW-1134">Transmembrane beta strand</keyword>
<evidence type="ECO:0000256" key="8">
    <source>
        <dbReference type="ARBA" id="ARBA00023136"/>
    </source>
</evidence>
<keyword evidence="5 10" id="KW-0812">Transmembrane</keyword>
<keyword evidence="8 10" id="KW-0472">Membrane</keyword>
<dbReference type="InterPro" id="IPR039426">
    <property type="entry name" value="TonB-dep_rcpt-like"/>
</dbReference>
<dbReference type="Gene3D" id="3.55.50.30">
    <property type="match status" value="1"/>
</dbReference>
<organism evidence="13 14">
    <name type="scientific">Hyphococcus luteus</name>
    <dbReference type="NCBI Taxonomy" id="2058213"/>
    <lineage>
        <taxon>Bacteria</taxon>
        <taxon>Pseudomonadati</taxon>
        <taxon>Pseudomonadota</taxon>
        <taxon>Alphaproteobacteria</taxon>
        <taxon>Parvularculales</taxon>
        <taxon>Parvularculaceae</taxon>
        <taxon>Hyphococcus</taxon>
    </lineage>
</organism>
<keyword evidence="9 10" id="KW-0998">Cell outer membrane</keyword>
<dbReference type="RefSeq" id="WP_133162118.1">
    <property type="nucleotide sequence ID" value="NZ_PJCH01000001.1"/>
</dbReference>
<comment type="caution">
    <text evidence="13">The sequence shown here is derived from an EMBL/GenBank/DDBJ whole genome shotgun (WGS) entry which is preliminary data.</text>
</comment>
<comment type="subcellular location">
    <subcellularLocation>
        <location evidence="1 10">Cell outer membrane</location>
        <topology evidence="1 10">Multi-pass membrane protein</topology>
    </subcellularLocation>
</comment>
<evidence type="ECO:0000256" key="7">
    <source>
        <dbReference type="ARBA" id="ARBA00023077"/>
    </source>
</evidence>
<proteinExistence type="inferred from homology"/>
<reference evidence="13 14" key="1">
    <citation type="submission" date="2017-12" db="EMBL/GenBank/DDBJ databases">
        <authorList>
            <person name="Hurst M.R.H."/>
        </authorList>
    </citation>
    <scope>NUCLEOTIDE SEQUENCE [LARGE SCALE GENOMIC DNA]</scope>
    <source>
        <strain evidence="13 14">SY-3-19</strain>
    </source>
</reference>